<comment type="caution">
    <text evidence="4">The sequence shown here is derived from an EMBL/GenBank/DDBJ whole genome shotgun (WGS) entry which is preliminary data.</text>
</comment>
<dbReference type="EMBL" id="JAWDIP010000003">
    <property type="protein sequence ID" value="MDY0395718.1"/>
    <property type="molecule type" value="Genomic_DNA"/>
</dbReference>
<keyword evidence="2" id="KW-0456">Lyase</keyword>
<dbReference type="Gene3D" id="2.40.37.20">
    <property type="entry name" value="D-serine dehydratase-like domain"/>
    <property type="match status" value="1"/>
</dbReference>
<dbReference type="PANTHER" id="PTHR28004:SF2">
    <property type="entry name" value="D-SERINE DEHYDRATASE"/>
    <property type="match status" value="1"/>
</dbReference>
<dbReference type="SMART" id="SM01119">
    <property type="entry name" value="D-ser_dehydrat"/>
    <property type="match status" value="1"/>
</dbReference>
<reference evidence="4 5" key="1">
    <citation type="submission" date="2023-10" db="EMBL/GenBank/DDBJ databases">
        <title>Virgibacillus halophilus 5B73C genome.</title>
        <authorList>
            <person name="Miliotis G."/>
            <person name="Sengupta P."/>
            <person name="Hameed A."/>
            <person name="Chuvochina M."/>
            <person name="Mcdonagh F."/>
            <person name="Simpson A.C."/>
            <person name="Singh N.K."/>
            <person name="Rekha P.D."/>
            <person name="Raman K."/>
            <person name="Hugenholtz P."/>
            <person name="Venkateswaran K."/>
        </authorList>
    </citation>
    <scope>NUCLEOTIDE SEQUENCE [LARGE SCALE GENOMIC DNA]</scope>
    <source>
        <strain evidence="4 5">5B73C</strain>
    </source>
</reference>
<dbReference type="InterPro" id="IPR026956">
    <property type="entry name" value="D-ser_dehydrat-like_dom"/>
</dbReference>
<dbReference type="Pfam" id="PF14031">
    <property type="entry name" value="D-ser_dehydrat"/>
    <property type="match status" value="1"/>
</dbReference>
<dbReference type="Pfam" id="PF01168">
    <property type="entry name" value="Ala_racemase_N"/>
    <property type="match status" value="1"/>
</dbReference>
<dbReference type="InterPro" id="IPR001608">
    <property type="entry name" value="Ala_racemase_N"/>
</dbReference>
<dbReference type="InterPro" id="IPR051466">
    <property type="entry name" value="D-amino_acid_metab_enzyme"/>
</dbReference>
<proteinExistence type="inferred from homology"/>
<accession>A0ABU5C8U2</accession>
<evidence type="ECO:0000313" key="4">
    <source>
        <dbReference type="EMBL" id="MDY0395718.1"/>
    </source>
</evidence>
<sequence>MKIAELDTPALLIDKKIMVENVKSIQQYANQQGIGLRPHTKTHKMPALAKMQEQLGAKGITVAKTGEAEVMAEYGLRDIFIANEVVGEAKLKRIRKLAETIQISFGIDHPDQVKQIELVFAGAEKPAQVLIEIEVGEKRSGIIEEDDFRKLLETVAASENIAFKGIFSHDGHTYKAGNTAACKQLYLDATERTLHFAGIAEEMGAKPEVVSIGSTPPVMLQFDIPKGVTEIRPGTYIFMDASQANVIGTFDRCAASVLATVISKPTRERVILDVGAKGITAQTRNEGITKTNGLGRVKGSDNVFIDGVFDEHAIIYDESFSKQINIGDKVEIIPNHICPVTNLHEKAYVVSDSEIAEVLPVACRGKLQ</sequence>
<dbReference type="Gene3D" id="3.20.20.10">
    <property type="entry name" value="Alanine racemase"/>
    <property type="match status" value="1"/>
</dbReference>
<dbReference type="RefSeq" id="WP_390358023.1">
    <property type="nucleotide sequence ID" value="NZ_JBHUIZ010000018.1"/>
</dbReference>
<organism evidence="4 5">
    <name type="scientific">Tigheibacillus halophilus</name>
    <dbReference type="NCBI Taxonomy" id="361280"/>
    <lineage>
        <taxon>Bacteria</taxon>
        <taxon>Bacillati</taxon>
        <taxon>Bacillota</taxon>
        <taxon>Bacilli</taxon>
        <taxon>Bacillales</taxon>
        <taxon>Bacillaceae</taxon>
        <taxon>Tigheibacillus</taxon>
    </lineage>
</organism>
<dbReference type="CDD" id="cd06820">
    <property type="entry name" value="PLPDE_III_LS_D-TA_like"/>
    <property type="match status" value="1"/>
</dbReference>
<protein>
    <submittedName>
        <fullName evidence="4">D-TA family PLP-dependent enzyme</fullName>
    </submittedName>
</protein>
<dbReference type="InterPro" id="IPR042208">
    <property type="entry name" value="D-ser_dehydrat-like_sf"/>
</dbReference>
<dbReference type="InterPro" id="IPR029066">
    <property type="entry name" value="PLP-binding_barrel"/>
</dbReference>
<dbReference type="SUPFAM" id="SSF51419">
    <property type="entry name" value="PLP-binding barrel"/>
    <property type="match status" value="1"/>
</dbReference>
<name>A0ABU5C8U2_9BACI</name>
<evidence type="ECO:0000256" key="1">
    <source>
        <dbReference type="ARBA" id="ARBA00005323"/>
    </source>
</evidence>
<dbReference type="PANTHER" id="PTHR28004">
    <property type="entry name" value="ZGC:162816-RELATED"/>
    <property type="match status" value="1"/>
</dbReference>
<dbReference type="Proteomes" id="UP001281447">
    <property type="component" value="Unassembled WGS sequence"/>
</dbReference>
<keyword evidence="5" id="KW-1185">Reference proteome</keyword>
<gene>
    <name evidence="4" type="ORF">RWE15_16450</name>
</gene>
<evidence type="ECO:0000313" key="5">
    <source>
        <dbReference type="Proteomes" id="UP001281447"/>
    </source>
</evidence>
<evidence type="ECO:0000259" key="3">
    <source>
        <dbReference type="SMART" id="SM01119"/>
    </source>
</evidence>
<feature type="domain" description="D-serine dehydratase-like" evidence="3">
    <location>
        <begin position="254"/>
        <end position="351"/>
    </location>
</feature>
<comment type="similarity">
    <text evidence="1">Belongs to the DSD1 family.</text>
</comment>
<evidence type="ECO:0000256" key="2">
    <source>
        <dbReference type="ARBA" id="ARBA00023239"/>
    </source>
</evidence>